<comment type="similarity">
    <text evidence="6">Belongs to the UPF0316 family.</text>
</comment>
<dbReference type="PANTHER" id="PTHR40060:SF1">
    <property type="entry name" value="UPF0316 PROTEIN YEBE"/>
    <property type="match status" value="1"/>
</dbReference>
<dbReference type="HAMAP" id="MF_01515">
    <property type="entry name" value="UPF0316"/>
    <property type="match status" value="1"/>
</dbReference>
<evidence type="ECO:0000256" key="4">
    <source>
        <dbReference type="ARBA" id="ARBA00022989"/>
    </source>
</evidence>
<feature type="transmembrane region" description="Helical" evidence="6">
    <location>
        <begin position="67"/>
        <end position="85"/>
    </location>
</feature>
<evidence type="ECO:0000256" key="7">
    <source>
        <dbReference type="SAM" id="MobiDB-lite"/>
    </source>
</evidence>
<evidence type="ECO:0000313" key="11">
    <source>
        <dbReference type="Proteomes" id="UP001597519"/>
    </source>
</evidence>
<dbReference type="Proteomes" id="UP001597519">
    <property type="component" value="Unassembled WGS sequence"/>
</dbReference>
<dbReference type="NCBIfam" id="NF003194">
    <property type="entry name" value="PRK04164.1-5"/>
    <property type="match status" value="1"/>
</dbReference>
<dbReference type="Pfam" id="PF18955">
    <property type="entry name" value="DUF5698"/>
    <property type="match status" value="1"/>
</dbReference>
<comment type="caution">
    <text evidence="10">The sequence shown here is derived from an EMBL/GenBank/DDBJ whole genome shotgun (WGS) entry which is preliminary data.</text>
</comment>
<keyword evidence="3 6" id="KW-0812">Transmembrane</keyword>
<keyword evidence="5 6" id="KW-0472">Membrane</keyword>
<keyword evidence="2 6" id="KW-1003">Cell membrane</keyword>
<comment type="subcellular location">
    <subcellularLocation>
        <location evidence="1 6">Cell membrane</location>
        <topology evidence="1 6">Multi-pass membrane protein</topology>
    </subcellularLocation>
</comment>
<dbReference type="InterPro" id="IPR044035">
    <property type="entry name" value="DUF5698"/>
</dbReference>
<evidence type="ECO:0000256" key="5">
    <source>
        <dbReference type="ARBA" id="ARBA00023136"/>
    </source>
</evidence>
<dbReference type="RefSeq" id="WP_377775708.1">
    <property type="nucleotide sequence ID" value="NZ_JBHUOQ010000005.1"/>
</dbReference>
<dbReference type="InterPro" id="IPR022930">
    <property type="entry name" value="UPF0316"/>
</dbReference>
<accession>A0ABW5X1A1</accession>
<protein>
    <recommendedName>
        <fullName evidence="6">UPF0316 protein ACFSX4_13290</fullName>
    </recommendedName>
</protein>
<evidence type="ECO:0000313" key="10">
    <source>
        <dbReference type="EMBL" id="MFD2831444.1"/>
    </source>
</evidence>
<feature type="transmembrane region" description="Helical" evidence="6">
    <location>
        <begin position="40"/>
        <end position="61"/>
    </location>
</feature>
<feature type="compositionally biased region" description="Basic and acidic residues" evidence="7">
    <location>
        <begin position="209"/>
        <end position="221"/>
    </location>
</feature>
<feature type="domain" description="DUF2179" evidence="8">
    <location>
        <begin position="118"/>
        <end position="170"/>
    </location>
</feature>
<dbReference type="CDD" id="cd16381">
    <property type="entry name" value="YitT_C_like_1"/>
    <property type="match status" value="1"/>
</dbReference>
<sequence>MLEAVSNSALLMVLVIFVINIFYVSFLTLRTVAITKGYRYLAAGVSILETFVYVIGLGLVLDNLDQPLNVIAYALGFGVGVLSGLKIEEKLALGYIVVNVTTAERDRDFPNHLRNLGYGVTHGTQWGRDGERTTMQILTPRKYQIKLIDTIKELDEKAFIIAYEPKTINGGFWTKGVSRRKVASYEPENVEEVLEEIYEQEEAEETEQQDIRPDTDGQKKV</sequence>
<keyword evidence="4 6" id="KW-1133">Transmembrane helix</keyword>
<feature type="region of interest" description="Disordered" evidence="7">
    <location>
        <begin position="200"/>
        <end position="221"/>
    </location>
</feature>
<proteinExistence type="inferred from homology"/>
<dbReference type="InterPro" id="IPR019264">
    <property type="entry name" value="DUF2179"/>
</dbReference>
<feature type="transmembrane region" description="Helical" evidence="6">
    <location>
        <begin position="6"/>
        <end position="28"/>
    </location>
</feature>
<feature type="domain" description="DUF5698" evidence="9">
    <location>
        <begin position="28"/>
        <end position="84"/>
    </location>
</feature>
<dbReference type="Pfam" id="PF10035">
    <property type="entry name" value="DUF2179"/>
    <property type="match status" value="1"/>
</dbReference>
<evidence type="ECO:0000256" key="1">
    <source>
        <dbReference type="ARBA" id="ARBA00004651"/>
    </source>
</evidence>
<keyword evidence="11" id="KW-1185">Reference proteome</keyword>
<dbReference type="EMBL" id="JBHUOQ010000005">
    <property type="protein sequence ID" value="MFD2831444.1"/>
    <property type="molecule type" value="Genomic_DNA"/>
</dbReference>
<evidence type="ECO:0000256" key="3">
    <source>
        <dbReference type="ARBA" id="ARBA00022692"/>
    </source>
</evidence>
<name>A0ABW5X1A1_9STAP</name>
<reference evidence="11" key="1">
    <citation type="journal article" date="2019" name="Int. J. Syst. Evol. Microbiol.">
        <title>The Global Catalogue of Microorganisms (GCM) 10K type strain sequencing project: providing services to taxonomists for standard genome sequencing and annotation.</title>
        <authorList>
            <consortium name="The Broad Institute Genomics Platform"/>
            <consortium name="The Broad Institute Genome Sequencing Center for Infectious Disease"/>
            <person name="Wu L."/>
            <person name="Ma J."/>
        </authorList>
    </citation>
    <scope>NUCLEOTIDE SEQUENCE [LARGE SCALE GENOMIC DNA]</scope>
    <source>
        <strain evidence="11">KCTC 33575</strain>
    </source>
</reference>
<evidence type="ECO:0000256" key="6">
    <source>
        <dbReference type="HAMAP-Rule" id="MF_01515"/>
    </source>
</evidence>
<evidence type="ECO:0000256" key="2">
    <source>
        <dbReference type="ARBA" id="ARBA00022475"/>
    </source>
</evidence>
<organism evidence="10 11">
    <name type="scientific">Corticicoccus populi</name>
    <dbReference type="NCBI Taxonomy" id="1812821"/>
    <lineage>
        <taxon>Bacteria</taxon>
        <taxon>Bacillati</taxon>
        <taxon>Bacillota</taxon>
        <taxon>Bacilli</taxon>
        <taxon>Bacillales</taxon>
        <taxon>Staphylococcaceae</taxon>
        <taxon>Corticicoccus</taxon>
    </lineage>
</organism>
<evidence type="ECO:0000259" key="8">
    <source>
        <dbReference type="Pfam" id="PF10035"/>
    </source>
</evidence>
<gene>
    <name evidence="10" type="ORF">ACFSX4_13290</name>
</gene>
<dbReference type="PANTHER" id="PTHR40060">
    <property type="entry name" value="UPF0316 PROTEIN YEBE"/>
    <property type="match status" value="1"/>
</dbReference>
<evidence type="ECO:0000259" key="9">
    <source>
        <dbReference type="Pfam" id="PF18955"/>
    </source>
</evidence>